<reference evidence="3" key="1">
    <citation type="submission" date="2025-08" db="UniProtKB">
        <authorList>
            <consortium name="RefSeq"/>
        </authorList>
    </citation>
    <scope>IDENTIFICATION</scope>
    <source>
        <strain evidence="3">Quisiro</strain>
        <tissue evidence="3">Liver</tissue>
    </source>
</reference>
<dbReference type="InterPro" id="IPR002404">
    <property type="entry name" value="IRS_PTB"/>
</dbReference>
<dbReference type="PROSITE" id="PS51064">
    <property type="entry name" value="IRS_PTB"/>
    <property type="match status" value="1"/>
</dbReference>
<organism evidence="2 3">
    <name type="scientific">Austrofundulus limnaeus</name>
    <name type="common">Annual killifish</name>
    <dbReference type="NCBI Taxonomy" id="52670"/>
    <lineage>
        <taxon>Eukaryota</taxon>
        <taxon>Metazoa</taxon>
        <taxon>Chordata</taxon>
        <taxon>Craniata</taxon>
        <taxon>Vertebrata</taxon>
        <taxon>Euteleostomi</taxon>
        <taxon>Actinopterygii</taxon>
        <taxon>Neopterygii</taxon>
        <taxon>Teleostei</taxon>
        <taxon>Neoteleostei</taxon>
        <taxon>Acanthomorphata</taxon>
        <taxon>Ovalentaria</taxon>
        <taxon>Atherinomorphae</taxon>
        <taxon>Cyprinodontiformes</taxon>
        <taxon>Rivulidae</taxon>
        <taxon>Austrofundulus</taxon>
    </lineage>
</organism>
<dbReference type="PANTHER" id="PTHR21258">
    <property type="entry name" value="DOCKING PROTEIN RELATED"/>
    <property type="match status" value="1"/>
</dbReference>
<dbReference type="InterPro" id="IPR011993">
    <property type="entry name" value="PH-like_dom_sf"/>
</dbReference>
<dbReference type="Proteomes" id="UP000192220">
    <property type="component" value="Unplaced"/>
</dbReference>
<proteinExistence type="predicted"/>
<dbReference type="RefSeq" id="XP_013861548.1">
    <property type="nucleotide sequence ID" value="XM_014006094.1"/>
</dbReference>
<gene>
    <name evidence="3" type="primary">dok3</name>
</gene>
<dbReference type="GO" id="GO:0005737">
    <property type="term" value="C:cytoplasm"/>
    <property type="evidence" value="ECO:0007669"/>
    <property type="project" value="TreeGrafter"/>
</dbReference>
<dbReference type="GO" id="GO:0007169">
    <property type="term" value="P:cell surface receptor protein tyrosine kinase signaling pathway"/>
    <property type="evidence" value="ECO:0007669"/>
    <property type="project" value="TreeGrafter"/>
</dbReference>
<dbReference type="SMART" id="SM00310">
    <property type="entry name" value="PTBI"/>
    <property type="match status" value="1"/>
</dbReference>
<sequence length="480" mass="52927">MEVICKEGMLYLQGFKFGKKTWRKVWMVLFKPSSSGVGRLEFCAGGDGGPLSEHAKSGRQKTAERKVVRLSDCLSVTPAPREACPAGCTAFYLNTKQCNYTFASTSSQDWTSALCLLAFQRDPGGSDKEELGGGTGFTMEDNDLYSSWKRDSTLPPNQYEVMVQSTEASKWCKLAGKYLVSTNKDDLVLSDISTGAVVYCWPYRLLRRFGQVEGGFSIEAGRRCESGEGIFTFLTRHGPQIFQAIAKQCLPKKEEGVHPLSVHRMSLPDVSPVVQPVDRLPVVPVPEERDVRDTNDGSECEYYTTSAPSSADSVKHLGLIQPGLSCSEEEVGEEGEDEEERCLSLEAANWRSNTEEDSTYYNLRRDTLPVLEENKTNDIYSFVSNDYIPSDPQPPKADQCGAFKNPNLPPADDCIHQGYDTQTVDDAKETEDGVGTSHAACCTEVPGSFKHRLAEIISKDLARFQPPPPPGVGSPTFFQP</sequence>
<keyword evidence="2" id="KW-1185">Reference proteome</keyword>
<dbReference type="Pfam" id="PF02174">
    <property type="entry name" value="IRS"/>
    <property type="match status" value="1"/>
</dbReference>
<dbReference type="SUPFAM" id="SSF50729">
    <property type="entry name" value="PH domain-like"/>
    <property type="match status" value="2"/>
</dbReference>
<dbReference type="AlphaFoldDB" id="A0A2I4B1F1"/>
<dbReference type="Gene3D" id="2.30.29.30">
    <property type="entry name" value="Pleckstrin-homology domain (PH domain)/Phosphotyrosine-binding domain (PTB)"/>
    <property type="match status" value="2"/>
</dbReference>
<dbReference type="SMART" id="SM00233">
    <property type="entry name" value="PH"/>
    <property type="match status" value="1"/>
</dbReference>
<name>A0A2I4B1F1_AUSLI</name>
<evidence type="ECO:0000259" key="1">
    <source>
        <dbReference type="PROSITE" id="PS51064"/>
    </source>
</evidence>
<dbReference type="InterPro" id="IPR050996">
    <property type="entry name" value="Docking_Protein_DOK"/>
</dbReference>
<evidence type="ECO:0000313" key="2">
    <source>
        <dbReference type="Proteomes" id="UP000192220"/>
    </source>
</evidence>
<dbReference type="InterPro" id="IPR001849">
    <property type="entry name" value="PH_domain"/>
</dbReference>
<dbReference type="SMART" id="SM01244">
    <property type="entry name" value="IRS"/>
    <property type="match status" value="1"/>
</dbReference>
<dbReference type="KEGG" id="alim:106515991"/>
<dbReference type="GO" id="GO:0007265">
    <property type="term" value="P:Ras protein signal transduction"/>
    <property type="evidence" value="ECO:0007669"/>
    <property type="project" value="TreeGrafter"/>
</dbReference>
<dbReference type="InParanoid" id="A0A2I4B1F1"/>
<accession>A0A2I4B1F1</accession>
<protein>
    <submittedName>
        <fullName evidence="3">Docking protein 3</fullName>
    </submittedName>
</protein>
<dbReference type="STRING" id="52670.A0A2I4B1F1"/>
<feature type="domain" description="IRS-type PTB" evidence="1">
    <location>
        <begin position="155"/>
        <end position="259"/>
    </location>
</feature>
<dbReference type="PANTHER" id="PTHR21258:SF58">
    <property type="entry name" value="DOCKING PROTEIN 3-LIKE"/>
    <property type="match status" value="1"/>
</dbReference>
<evidence type="ECO:0000313" key="3">
    <source>
        <dbReference type="RefSeq" id="XP_013861548.1"/>
    </source>
</evidence>
<dbReference type="GO" id="GO:0043410">
    <property type="term" value="P:positive regulation of MAPK cascade"/>
    <property type="evidence" value="ECO:0007669"/>
    <property type="project" value="TreeGrafter"/>
</dbReference>
<dbReference type="GeneID" id="106515991"/>
<dbReference type="CTD" id="79930"/>
<dbReference type="OrthoDB" id="6243387at2759"/>